<protein>
    <recommendedName>
        <fullName evidence="3">Transcription initiation factor IIF subunit beta</fullName>
    </recommendedName>
    <alternativeName>
        <fullName evidence="9">TFIIF medium subunit</fullName>
    </alternativeName>
    <alternativeName>
        <fullName evidence="8">TFIIF-beta</fullName>
    </alternativeName>
</protein>
<reference evidence="13" key="1">
    <citation type="submission" date="2021-03" db="EMBL/GenBank/DDBJ databases">
        <title>Comparative genomics and phylogenomic investigation of the class Geoglossomycetes provide insights into ecological specialization and systematics.</title>
        <authorList>
            <person name="Melie T."/>
            <person name="Pirro S."/>
            <person name="Miller A.N."/>
            <person name="Quandt A."/>
        </authorList>
    </citation>
    <scope>NUCLEOTIDE SEQUENCE</scope>
    <source>
        <strain evidence="13">GBOQ0MN5Z8</strain>
    </source>
</reference>
<keyword evidence="5" id="KW-0238">DNA-binding</keyword>
<feature type="region of interest" description="Disordered" evidence="10">
    <location>
        <begin position="366"/>
        <end position="404"/>
    </location>
</feature>
<dbReference type="InterPro" id="IPR036390">
    <property type="entry name" value="WH_DNA-bd_sf"/>
</dbReference>
<feature type="compositionally biased region" description="Acidic residues" evidence="10">
    <location>
        <begin position="379"/>
        <end position="404"/>
    </location>
</feature>
<gene>
    <name evidence="13" type="ORF">FGG08_000798</name>
</gene>
<dbReference type="EMBL" id="JAGHQL010000010">
    <property type="protein sequence ID" value="KAH0545027.1"/>
    <property type="molecule type" value="Genomic_DNA"/>
</dbReference>
<dbReference type="PANTHER" id="PTHR10445">
    <property type="entry name" value="GENERAL TRANSCRIPTION FACTOR IIF SUBUNIT 2"/>
    <property type="match status" value="1"/>
</dbReference>
<comment type="similarity">
    <text evidence="2">Belongs to the TFIIF beta subunit family.</text>
</comment>
<dbReference type="InterPro" id="IPR040450">
    <property type="entry name" value="TFIIF_beta_HTH"/>
</dbReference>
<dbReference type="GO" id="GO:0003677">
    <property type="term" value="F:DNA binding"/>
    <property type="evidence" value="ECO:0007669"/>
    <property type="project" value="UniProtKB-KW"/>
</dbReference>
<keyword evidence="7" id="KW-0539">Nucleus</keyword>
<comment type="subcellular location">
    <subcellularLocation>
        <location evidence="1">Nucleus</location>
    </subcellularLocation>
</comment>
<accession>A0A9P8I9E1</accession>
<proteinExistence type="inferred from homology"/>
<evidence type="ECO:0000256" key="9">
    <source>
        <dbReference type="ARBA" id="ARBA00081863"/>
    </source>
</evidence>
<dbReference type="GO" id="GO:0006367">
    <property type="term" value="P:transcription initiation at RNA polymerase II promoter"/>
    <property type="evidence" value="ECO:0007669"/>
    <property type="project" value="InterPro"/>
</dbReference>
<evidence type="ECO:0000313" key="13">
    <source>
        <dbReference type="EMBL" id="KAH0545027.1"/>
    </source>
</evidence>
<dbReference type="Pfam" id="PF17683">
    <property type="entry name" value="TFIIF_beta_N"/>
    <property type="match status" value="1"/>
</dbReference>
<dbReference type="InterPro" id="IPR040504">
    <property type="entry name" value="TFIIF_beta_N"/>
</dbReference>
<evidence type="ECO:0000256" key="5">
    <source>
        <dbReference type="ARBA" id="ARBA00023125"/>
    </source>
</evidence>
<evidence type="ECO:0000256" key="7">
    <source>
        <dbReference type="ARBA" id="ARBA00023242"/>
    </source>
</evidence>
<evidence type="ECO:0000256" key="3">
    <source>
        <dbReference type="ARBA" id="ARBA00021453"/>
    </source>
</evidence>
<evidence type="ECO:0000313" key="14">
    <source>
        <dbReference type="Proteomes" id="UP000698800"/>
    </source>
</evidence>
<evidence type="ECO:0000256" key="6">
    <source>
        <dbReference type="ARBA" id="ARBA00023163"/>
    </source>
</evidence>
<dbReference type="CDD" id="cd07980">
    <property type="entry name" value="TFIIF_beta"/>
    <property type="match status" value="1"/>
</dbReference>
<dbReference type="PANTHER" id="PTHR10445:SF0">
    <property type="entry name" value="GENERAL TRANSCRIPTION FACTOR IIF SUBUNIT 2"/>
    <property type="match status" value="1"/>
</dbReference>
<dbReference type="SUPFAM" id="SSF46785">
    <property type="entry name" value="Winged helix' DNA-binding domain"/>
    <property type="match status" value="1"/>
</dbReference>
<dbReference type="Proteomes" id="UP000698800">
    <property type="component" value="Unassembled WGS sequence"/>
</dbReference>
<evidence type="ECO:0000256" key="4">
    <source>
        <dbReference type="ARBA" id="ARBA00023015"/>
    </source>
</evidence>
<evidence type="ECO:0000256" key="1">
    <source>
        <dbReference type="ARBA" id="ARBA00004123"/>
    </source>
</evidence>
<keyword evidence="14" id="KW-1185">Reference proteome</keyword>
<sequence length="404" mass="45011">MAAISDGSVPTIKVERDDTYSASVGPGELKVKQDPDSTGASPSAMSEDDIYEDAGDLDFSTGEGKSVWLMRIPKFLWDSWEKISDDEEVELGRVRVEQGGDGNDKLSLLLSSSLEQNKDLPREYNMQITNFQTSNTYIFTEKDLPGYTSKPKSKLKAGPEDMNSGFPPIPTRLLQVEKDRRGGPPKWEKGKRWQPYFRKAIPKQTAMVGTVKHEVNCLPVENEEYERLMQARTAESMKPKRETKFLEGNISATGGNLLAPGTLGDAGNFQKFIKTGNTVRGKGTQELKAARMPQNDLLDLIFDCFKQYNYWSLKSLKSELNQPEAYLKSTLEKVAVLMRTGRFAMTWTLRPEVKINGYAEVKNEQAPDLGIDGPSDVVGDGDDEGIITIDDDEDNEAMEDVLPA</sequence>
<evidence type="ECO:0000256" key="8">
    <source>
        <dbReference type="ARBA" id="ARBA00081473"/>
    </source>
</evidence>
<dbReference type="AlphaFoldDB" id="A0A9P8I9E1"/>
<dbReference type="InterPro" id="IPR003196">
    <property type="entry name" value="TFIIF_beta"/>
</dbReference>
<name>A0A9P8I9E1_9PEZI</name>
<dbReference type="SUPFAM" id="SSF50916">
    <property type="entry name" value="Rap30/74 interaction domains"/>
    <property type="match status" value="1"/>
</dbReference>
<evidence type="ECO:0000256" key="10">
    <source>
        <dbReference type="SAM" id="MobiDB-lite"/>
    </source>
</evidence>
<dbReference type="Pfam" id="PF02270">
    <property type="entry name" value="TFIIF_beta"/>
    <property type="match status" value="1"/>
</dbReference>
<comment type="caution">
    <text evidence="13">The sequence shown here is derived from an EMBL/GenBank/DDBJ whole genome shotgun (WGS) entry which is preliminary data.</text>
</comment>
<organism evidence="13 14">
    <name type="scientific">Glutinoglossum americanum</name>
    <dbReference type="NCBI Taxonomy" id="1670608"/>
    <lineage>
        <taxon>Eukaryota</taxon>
        <taxon>Fungi</taxon>
        <taxon>Dikarya</taxon>
        <taxon>Ascomycota</taxon>
        <taxon>Pezizomycotina</taxon>
        <taxon>Geoglossomycetes</taxon>
        <taxon>Geoglossales</taxon>
        <taxon>Geoglossaceae</taxon>
        <taxon>Glutinoglossum</taxon>
    </lineage>
</organism>
<feature type="region of interest" description="Disordered" evidence="10">
    <location>
        <begin position="149"/>
        <end position="170"/>
    </location>
</feature>
<dbReference type="FunFam" id="1.10.10.10:FF:000035">
    <property type="entry name" value="General transcription factor IIF subunit 2"/>
    <property type="match status" value="1"/>
</dbReference>
<evidence type="ECO:0000259" key="11">
    <source>
        <dbReference type="Pfam" id="PF02270"/>
    </source>
</evidence>
<feature type="domain" description="TFIIF beta subunit HTH" evidence="11">
    <location>
        <begin position="290"/>
        <end position="354"/>
    </location>
</feature>
<dbReference type="InterPro" id="IPR011039">
    <property type="entry name" value="TFIIF_interaction"/>
</dbReference>
<feature type="region of interest" description="Disordered" evidence="10">
    <location>
        <begin position="1"/>
        <end position="56"/>
    </location>
</feature>
<evidence type="ECO:0000259" key="12">
    <source>
        <dbReference type="Pfam" id="PF17683"/>
    </source>
</evidence>
<dbReference type="Gene3D" id="1.10.10.10">
    <property type="entry name" value="Winged helix-like DNA-binding domain superfamily/Winged helix DNA-binding domain"/>
    <property type="match status" value="1"/>
</dbReference>
<feature type="compositionally biased region" description="Acidic residues" evidence="10">
    <location>
        <begin position="46"/>
        <end position="56"/>
    </location>
</feature>
<dbReference type="InterPro" id="IPR036388">
    <property type="entry name" value="WH-like_DNA-bd_sf"/>
</dbReference>
<keyword evidence="4" id="KW-0805">Transcription regulation</keyword>
<dbReference type="GO" id="GO:0005674">
    <property type="term" value="C:transcription factor TFIIF complex"/>
    <property type="evidence" value="ECO:0007669"/>
    <property type="project" value="InterPro"/>
</dbReference>
<evidence type="ECO:0000256" key="2">
    <source>
        <dbReference type="ARBA" id="ARBA00009543"/>
    </source>
</evidence>
<dbReference type="OrthoDB" id="26094at2759"/>
<feature type="domain" description="TFIIF beta subunit N-terminal" evidence="12">
    <location>
        <begin position="65"/>
        <end position="220"/>
    </location>
</feature>
<keyword evidence="6" id="KW-0804">Transcription</keyword>